<name>K9X5X5_9NOST</name>
<dbReference type="eggNOG" id="ENOG5033IW6">
    <property type="taxonomic scope" value="Bacteria"/>
</dbReference>
<gene>
    <name evidence="1" type="ORF">Cylst_5922</name>
</gene>
<dbReference type="KEGG" id="csg:Cylst_5922"/>
<dbReference type="Proteomes" id="UP000010475">
    <property type="component" value="Chromosome"/>
</dbReference>
<sequence length="82" mass="9380">MSNSPLIPCFVPSLSSILHRHELEKGSPLTEDEVNSIRDRSVVVMLPSDSVLAMEQNRGYQDVDPENCWHEWQFLRQQLAAT</sequence>
<dbReference type="STRING" id="56107.Cylst_5922"/>
<dbReference type="AlphaFoldDB" id="K9X5X5"/>
<keyword evidence="2" id="KW-1185">Reference proteome</keyword>
<evidence type="ECO:0000313" key="2">
    <source>
        <dbReference type="Proteomes" id="UP000010475"/>
    </source>
</evidence>
<dbReference type="EMBL" id="CP003642">
    <property type="protein sequence ID" value="AFZ27898.1"/>
    <property type="molecule type" value="Genomic_DNA"/>
</dbReference>
<reference evidence="1 2" key="1">
    <citation type="submission" date="2012-06" db="EMBL/GenBank/DDBJ databases">
        <title>Finished chromosome of genome of Cylindrospermum stagnale PCC 7417.</title>
        <authorList>
            <consortium name="US DOE Joint Genome Institute"/>
            <person name="Gugger M."/>
            <person name="Coursin T."/>
            <person name="Rippka R."/>
            <person name="Tandeau De Marsac N."/>
            <person name="Huntemann M."/>
            <person name="Wei C.-L."/>
            <person name="Han J."/>
            <person name="Detter J.C."/>
            <person name="Han C."/>
            <person name="Tapia R."/>
            <person name="Chen A."/>
            <person name="Kyrpides N."/>
            <person name="Mavromatis K."/>
            <person name="Markowitz V."/>
            <person name="Szeto E."/>
            <person name="Ivanova N."/>
            <person name="Pagani I."/>
            <person name="Pati A."/>
            <person name="Goodwin L."/>
            <person name="Nordberg H.P."/>
            <person name="Cantor M.N."/>
            <person name="Hua S.X."/>
            <person name="Woyke T."/>
            <person name="Kerfeld C.A."/>
        </authorList>
    </citation>
    <scope>NUCLEOTIDE SEQUENCE [LARGE SCALE GENOMIC DNA]</scope>
    <source>
        <strain evidence="1 2">PCC 7417</strain>
    </source>
</reference>
<evidence type="ECO:0000313" key="1">
    <source>
        <dbReference type="EMBL" id="AFZ27898.1"/>
    </source>
</evidence>
<protein>
    <submittedName>
        <fullName evidence="1">Uncharacterized protein</fullName>
    </submittedName>
</protein>
<organism evidence="1 2">
    <name type="scientific">Cylindrospermum stagnale PCC 7417</name>
    <dbReference type="NCBI Taxonomy" id="56107"/>
    <lineage>
        <taxon>Bacteria</taxon>
        <taxon>Bacillati</taxon>
        <taxon>Cyanobacteriota</taxon>
        <taxon>Cyanophyceae</taxon>
        <taxon>Nostocales</taxon>
        <taxon>Nostocaceae</taxon>
        <taxon>Cylindrospermum</taxon>
    </lineage>
</organism>
<dbReference type="HOGENOM" id="CLU_182178_0_0_3"/>
<dbReference type="RefSeq" id="WP_015211131.1">
    <property type="nucleotide sequence ID" value="NC_019757.1"/>
</dbReference>
<accession>K9X5X5</accession>
<dbReference type="OrthoDB" id="7066376at2"/>
<proteinExistence type="predicted"/>